<dbReference type="SUPFAM" id="SSF51735">
    <property type="entry name" value="NAD(P)-binding Rossmann-fold domains"/>
    <property type="match status" value="1"/>
</dbReference>
<feature type="compositionally biased region" description="Acidic residues" evidence="1">
    <location>
        <begin position="1"/>
        <end position="15"/>
    </location>
</feature>
<dbReference type="GO" id="GO:0008442">
    <property type="term" value="F:3-hydroxyisobutyrate dehydrogenase activity"/>
    <property type="evidence" value="ECO:0007669"/>
    <property type="project" value="TreeGrafter"/>
</dbReference>
<dbReference type="VEuPathDB" id="FungiDB:BTJ68_07670"/>
<feature type="domain" description="6-phosphogluconate dehydrogenase NADP-binding" evidence="2">
    <location>
        <begin position="859"/>
        <end position="1006"/>
    </location>
</feature>
<dbReference type="GO" id="GO:0005739">
    <property type="term" value="C:mitochondrion"/>
    <property type="evidence" value="ECO:0007669"/>
    <property type="project" value="TreeGrafter"/>
</dbReference>
<dbReference type="GO" id="GO:0006574">
    <property type="term" value="P:L-valine catabolic process"/>
    <property type="evidence" value="ECO:0007669"/>
    <property type="project" value="TreeGrafter"/>
</dbReference>
<evidence type="ECO:0000313" key="6">
    <source>
        <dbReference type="EMBL" id="OTA32258.1"/>
    </source>
</evidence>
<dbReference type="AlphaFoldDB" id="A0A1Z5T8E0"/>
<feature type="compositionally biased region" description="Basic and acidic residues" evidence="1">
    <location>
        <begin position="254"/>
        <end position="289"/>
    </location>
</feature>
<dbReference type="STRING" id="1157616.A0A1Z5T8E0"/>
<feature type="region of interest" description="Disordered" evidence="1">
    <location>
        <begin position="1"/>
        <end position="142"/>
    </location>
</feature>
<dbReference type="InterPro" id="IPR036291">
    <property type="entry name" value="NAD(P)-bd_dom_sf"/>
</dbReference>
<accession>A0A1Z5T8E0</accession>
<feature type="compositionally biased region" description="Basic and acidic residues" evidence="1">
    <location>
        <begin position="338"/>
        <end position="347"/>
    </location>
</feature>
<dbReference type="Gene3D" id="3.40.50.720">
    <property type="entry name" value="NAD(P)-binding Rossmann-like Domain"/>
    <property type="match status" value="1"/>
</dbReference>
<proteinExistence type="predicted"/>
<feature type="compositionally biased region" description="Pro residues" evidence="1">
    <location>
        <begin position="709"/>
        <end position="719"/>
    </location>
</feature>
<evidence type="ECO:0000259" key="5">
    <source>
        <dbReference type="Pfam" id="PF21048"/>
    </source>
</evidence>
<keyword evidence="7" id="KW-1185">Reference proteome</keyword>
<dbReference type="PANTHER" id="PTHR22981">
    <property type="entry name" value="3-HYDROXYISOBUTYRATE DEHYDROGENASE-RELATED"/>
    <property type="match status" value="1"/>
</dbReference>
<dbReference type="InterPro" id="IPR022093">
    <property type="entry name" value="Rad26-like_helical"/>
</dbReference>
<protein>
    <submittedName>
        <fullName evidence="6">Uncharacterized protein</fullName>
    </submittedName>
</protein>
<evidence type="ECO:0000256" key="1">
    <source>
        <dbReference type="SAM" id="MobiDB-lite"/>
    </source>
</evidence>
<feature type="region of interest" description="Disordered" evidence="1">
    <location>
        <begin position="165"/>
        <end position="188"/>
    </location>
</feature>
<feature type="domain" description="Rad26-like N-terminal" evidence="5">
    <location>
        <begin position="404"/>
        <end position="447"/>
    </location>
</feature>
<evidence type="ECO:0000259" key="2">
    <source>
        <dbReference type="Pfam" id="PF03446"/>
    </source>
</evidence>
<dbReference type="OrthoDB" id="5245063at2759"/>
<feature type="compositionally biased region" description="Low complexity" evidence="1">
    <location>
        <begin position="381"/>
        <end position="393"/>
    </location>
</feature>
<dbReference type="EMBL" id="MUNK01000097">
    <property type="protein sequence ID" value="OTA32258.1"/>
    <property type="molecule type" value="Genomic_DNA"/>
</dbReference>
<dbReference type="Pfam" id="PF03446">
    <property type="entry name" value="NAD_binding_2"/>
    <property type="match status" value="1"/>
</dbReference>
<name>A0A1Z5T8E0_HORWE</name>
<reference evidence="6 7" key="1">
    <citation type="submission" date="2017-01" db="EMBL/GenBank/DDBJ databases">
        <title>The recent genome duplication of the halophilic yeast Hortaea werneckii: insights from long-read sequencing.</title>
        <authorList>
            <person name="Sinha S."/>
            <person name="Flibotte S."/>
            <person name="Neira M."/>
            <person name="Lenassi M."/>
            <person name="Gostincar C."/>
            <person name="Stajich J.E."/>
            <person name="Nislow C.E."/>
        </authorList>
    </citation>
    <scope>NUCLEOTIDE SEQUENCE [LARGE SCALE GENOMIC DNA]</scope>
    <source>
        <strain evidence="6 7">EXF-2000</strain>
    </source>
</reference>
<dbReference type="Pfam" id="PF21046">
    <property type="entry name" value="Rad26-like_C"/>
    <property type="match status" value="1"/>
</dbReference>
<evidence type="ECO:0000313" key="7">
    <source>
        <dbReference type="Proteomes" id="UP000194280"/>
    </source>
</evidence>
<dbReference type="InterPro" id="IPR048380">
    <property type="entry name" value="Rad26-like_N"/>
</dbReference>
<feature type="compositionally biased region" description="Acidic residues" evidence="1">
    <location>
        <begin position="101"/>
        <end position="112"/>
    </location>
</feature>
<dbReference type="Pfam" id="PF12331">
    <property type="entry name" value="Rad26-like_helical_rpts"/>
    <property type="match status" value="1"/>
</dbReference>
<dbReference type="InterPro" id="IPR006115">
    <property type="entry name" value="6PGDH_NADP-bd"/>
</dbReference>
<feature type="domain" description="Rad26-like C-terminal" evidence="4">
    <location>
        <begin position="760"/>
        <end position="820"/>
    </location>
</feature>
<dbReference type="Proteomes" id="UP000194280">
    <property type="component" value="Unassembled WGS sequence"/>
</dbReference>
<dbReference type="Pfam" id="PF21048">
    <property type="entry name" value="Rad26-like_N"/>
    <property type="match status" value="1"/>
</dbReference>
<organism evidence="6 7">
    <name type="scientific">Hortaea werneckii EXF-2000</name>
    <dbReference type="NCBI Taxonomy" id="1157616"/>
    <lineage>
        <taxon>Eukaryota</taxon>
        <taxon>Fungi</taxon>
        <taxon>Dikarya</taxon>
        <taxon>Ascomycota</taxon>
        <taxon>Pezizomycotina</taxon>
        <taxon>Dothideomycetes</taxon>
        <taxon>Dothideomycetidae</taxon>
        <taxon>Mycosphaerellales</taxon>
        <taxon>Teratosphaeriaceae</taxon>
        <taxon>Hortaea</taxon>
    </lineage>
</organism>
<dbReference type="InterPro" id="IPR048379">
    <property type="entry name" value="Rad26-like_C"/>
</dbReference>
<feature type="compositionally biased region" description="Polar residues" evidence="1">
    <location>
        <begin position="121"/>
        <end position="139"/>
    </location>
</feature>
<evidence type="ECO:0000259" key="3">
    <source>
        <dbReference type="Pfam" id="PF12331"/>
    </source>
</evidence>
<gene>
    <name evidence="6" type="ORF">BTJ68_07670</name>
</gene>
<dbReference type="GO" id="GO:0050661">
    <property type="term" value="F:NADP binding"/>
    <property type="evidence" value="ECO:0007669"/>
    <property type="project" value="InterPro"/>
</dbReference>
<dbReference type="PANTHER" id="PTHR22981:SF81">
    <property type="entry name" value="DEHYDROGENASE, PUTATIVE-RELATED"/>
    <property type="match status" value="1"/>
</dbReference>
<sequence length="1014" mass="110902">MMVDEDFFSDDDLDAVPDNTLAELEQNAISSTQRPPADLPRQSRKPVNDHISIPSRPAHQAKQTAWRPPQPRVPPAAIAPHHRLDSNPPVSVPAPPSSDYGFEDEDVVDLDEPSMVIQPASGPNTRHPTQHAQHSSATARYNRKAALDPETEAAFAAADAELGAHEPGQWAHAPHLASRASGPNSTLDVSSLQARIAALEAEQNRLRQSEQDARNAAMAKQGEIAIVRANQEKAMRDYERRIAGMQKLHAEEAARAKAELDKGRKQREKLETEGRFLQHDLAQEAERARRGNGGGKGRMTAPGPAVKNKGQETPKRAKKNGLGDGFDDDEVRILSPSRSREKSKDATPKQGAKRKRTANDSPVAALSFTQPAASLRHESSEQTQTSAEQQVVVESTRTADPYDFMQRLLHHSPYEGHDRSIETLTSHCLPSQPHRTFSSMLLDELSRSVRAHESDYMPLKLCRACLKLWSRCLDERYYAALYLLLDLIHFALFGQLSEIVAQLIEEAAPLCTTTISLVAIPLVRASTNPAYAANLDREAHAKLCEQIDVDEMMEFLLRLAQSAIIVGPTRVEDFWKCMELPFTLLMLNKAQPISQSTTTLRLLSTSSLSTTFGPIVPPRSEDAASGQSKQETAIIDRLTILLFETPKPPPDEPAYSEAELAELRNEILLVFRELCLTDHGGLLLAQHRSAVGRLVRFLHGQMEKLHLLPPAPTPSPSSPEDPNTKDASYPPAHPLVAQTINTTTRLLYHLLRTYDTTLHLGQKLQAVAGGYHKFLVSMTRIAFSDQLVLEAGIEDEVAEAAHAVLDNMLSPEEGEAIGRAVETPRGTRGSGVGVKEGIGEVQGEEEGEADTKMATLPKNIGWIGLGLMGLPMARNLLKKMDDDTQFFVFDVVQESIDTFVADGNGRVHACSSSREIADKSDLILSMVPEGSHVRAVYLTPETGVLASPNLTSQILIDCSTIDTATSLAVRSACQTQHPQTRFYDAPVSGGVKGAEAATLTFMLGISRTSPDLPS</sequence>
<feature type="region of interest" description="Disordered" evidence="1">
    <location>
        <begin position="254"/>
        <end position="393"/>
    </location>
</feature>
<comment type="caution">
    <text evidence="6">The sequence shown here is derived from an EMBL/GenBank/DDBJ whole genome shotgun (WGS) entry which is preliminary data.</text>
</comment>
<evidence type="ECO:0000259" key="4">
    <source>
        <dbReference type="Pfam" id="PF21046"/>
    </source>
</evidence>
<feature type="region of interest" description="Disordered" evidence="1">
    <location>
        <begin position="708"/>
        <end position="732"/>
    </location>
</feature>
<feature type="domain" description="Rad26-like helical repeats" evidence="3">
    <location>
        <begin position="510"/>
        <end position="751"/>
    </location>
</feature>
<dbReference type="InParanoid" id="A0A1Z5T8E0"/>